<keyword evidence="3" id="KW-1185">Reference proteome</keyword>
<evidence type="ECO:0000313" key="3">
    <source>
        <dbReference type="Proteomes" id="UP000294850"/>
    </source>
</evidence>
<proteinExistence type="predicted"/>
<evidence type="ECO:0008006" key="4">
    <source>
        <dbReference type="Google" id="ProtNLM"/>
    </source>
</evidence>
<dbReference type="RefSeq" id="WP_131961416.1">
    <property type="nucleotide sequence ID" value="NZ_SMFL01000014.1"/>
</dbReference>
<sequence length="213" mass="24238">MKKLILLILLGLTSQTVSAQRSREWIRQKKTQKQYLIEQIAHFKLYYELAKNGYQTAQLGLELISDIKNREFTLHKNRFDSLLIVKPKLVSYAQATGTAKLAENTIALCNNLSVEIRSSGMFTGSQVSHINRTLNLLLSDTGSVLSDFNQEIKSGSFSISDGQRVQRIGLYHKQILTNYEFAINFTSEVRLMAQQKKQLKQITDNVRALQGLK</sequence>
<gene>
    <name evidence="2" type="ORF">E0F88_26995</name>
</gene>
<evidence type="ECO:0000256" key="1">
    <source>
        <dbReference type="SAM" id="SignalP"/>
    </source>
</evidence>
<dbReference type="Proteomes" id="UP000294850">
    <property type="component" value="Unassembled WGS sequence"/>
</dbReference>
<dbReference type="OrthoDB" id="673795at2"/>
<accession>A0A4R5DIW6</accession>
<name>A0A4R5DIW6_9BACT</name>
<comment type="caution">
    <text evidence="2">The sequence shown here is derived from an EMBL/GenBank/DDBJ whole genome shotgun (WGS) entry which is preliminary data.</text>
</comment>
<feature type="chain" id="PRO_5020978724" description="TerB family tellurite resistance protein" evidence="1">
    <location>
        <begin position="20"/>
        <end position="213"/>
    </location>
</feature>
<dbReference type="AlphaFoldDB" id="A0A4R5DIW6"/>
<reference evidence="2 3" key="1">
    <citation type="submission" date="2019-03" db="EMBL/GenBank/DDBJ databases">
        <title>Dyadobacter AR-3-6 sp. nov., isolated from arctic soil.</title>
        <authorList>
            <person name="Chaudhary D.K."/>
        </authorList>
    </citation>
    <scope>NUCLEOTIDE SEQUENCE [LARGE SCALE GENOMIC DNA]</scope>
    <source>
        <strain evidence="2 3">AR-3-6</strain>
    </source>
</reference>
<evidence type="ECO:0000313" key="2">
    <source>
        <dbReference type="EMBL" id="TDE10725.1"/>
    </source>
</evidence>
<feature type="signal peptide" evidence="1">
    <location>
        <begin position="1"/>
        <end position="19"/>
    </location>
</feature>
<organism evidence="2 3">
    <name type="scientific">Dyadobacter psychrotolerans</name>
    <dbReference type="NCBI Taxonomy" id="2541721"/>
    <lineage>
        <taxon>Bacteria</taxon>
        <taxon>Pseudomonadati</taxon>
        <taxon>Bacteroidota</taxon>
        <taxon>Cytophagia</taxon>
        <taxon>Cytophagales</taxon>
        <taxon>Spirosomataceae</taxon>
        <taxon>Dyadobacter</taxon>
    </lineage>
</organism>
<keyword evidence="1" id="KW-0732">Signal</keyword>
<dbReference type="EMBL" id="SMFL01000014">
    <property type="protein sequence ID" value="TDE10725.1"/>
    <property type="molecule type" value="Genomic_DNA"/>
</dbReference>
<protein>
    <recommendedName>
        <fullName evidence="4">TerB family tellurite resistance protein</fullName>
    </recommendedName>
</protein>